<protein>
    <submittedName>
        <fullName evidence="2">Uncharacterized protein</fullName>
    </submittedName>
</protein>
<dbReference type="InParanoid" id="A0A316W8Z5"/>
<evidence type="ECO:0000256" key="1">
    <source>
        <dbReference type="SAM" id="MobiDB-lite"/>
    </source>
</evidence>
<dbReference type="EMBL" id="KZ819363">
    <property type="protein sequence ID" value="PWN44175.1"/>
    <property type="molecule type" value="Genomic_DNA"/>
</dbReference>
<keyword evidence="3" id="KW-1185">Reference proteome</keyword>
<feature type="region of interest" description="Disordered" evidence="1">
    <location>
        <begin position="1"/>
        <end position="56"/>
    </location>
</feature>
<proteinExistence type="predicted"/>
<feature type="compositionally biased region" description="Basic residues" evidence="1">
    <location>
        <begin position="20"/>
        <end position="40"/>
    </location>
</feature>
<reference evidence="2 3" key="1">
    <citation type="journal article" date="2018" name="Mol. Biol. Evol.">
        <title>Broad Genomic Sampling Reveals a Smut Pathogenic Ancestry of the Fungal Clade Ustilaginomycotina.</title>
        <authorList>
            <person name="Kijpornyongpan T."/>
            <person name="Mondo S.J."/>
            <person name="Barry K."/>
            <person name="Sandor L."/>
            <person name="Lee J."/>
            <person name="Lipzen A."/>
            <person name="Pangilinan J."/>
            <person name="LaButti K."/>
            <person name="Hainaut M."/>
            <person name="Henrissat B."/>
            <person name="Grigoriev I.V."/>
            <person name="Spatafora J.W."/>
            <person name="Aime M.C."/>
        </authorList>
    </citation>
    <scope>NUCLEOTIDE SEQUENCE [LARGE SCALE GENOMIC DNA]</scope>
    <source>
        <strain evidence="2 3">MCA 4658</strain>
    </source>
</reference>
<evidence type="ECO:0000313" key="2">
    <source>
        <dbReference type="EMBL" id="PWN44175.1"/>
    </source>
</evidence>
<sequence>MVLEEYEDGMVLMEGGEAKPHRKTHLGKAKSKSPPKHQSTRSRTQEGMPNRCMCLA</sequence>
<evidence type="ECO:0000313" key="3">
    <source>
        <dbReference type="Proteomes" id="UP000245783"/>
    </source>
</evidence>
<dbReference type="RefSeq" id="XP_025371335.1">
    <property type="nucleotide sequence ID" value="XM_025513391.1"/>
</dbReference>
<organism evidence="2 3">
    <name type="scientific">Ceraceosorus guamensis</name>
    <dbReference type="NCBI Taxonomy" id="1522189"/>
    <lineage>
        <taxon>Eukaryota</taxon>
        <taxon>Fungi</taxon>
        <taxon>Dikarya</taxon>
        <taxon>Basidiomycota</taxon>
        <taxon>Ustilaginomycotina</taxon>
        <taxon>Exobasidiomycetes</taxon>
        <taxon>Ceraceosorales</taxon>
        <taxon>Ceraceosoraceae</taxon>
        <taxon>Ceraceosorus</taxon>
    </lineage>
</organism>
<dbReference type="Proteomes" id="UP000245783">
    <property type="component" value="Unassembled WGS sequence"/>
</dbReference>
<name>A0A316W8Z5_9BASI</name>
<accession>A0A316W8Z5</accession>
<dbReference type="GeneID" id="37035261"/>
<gene>
    <name evidence="2" type="ORF">IE81DRAFT_321578</name>
</gene>
<dbReference type="AlphaFoldDB" id="A0A316W8Z5"/>